<sequence length="224" mass="23435">MGVSYCEAMGPLPILTEVPTDVDLSALQADLAVDGVAVLNPAHADSVPQLVQVVKDARAQGIENFQVIVLAHDYNPDTSLRDLGTELGKRMKADGEDTVTILVMSPAQVAGYSTQLSRYQIEKGQDGYTGRLALNNPPKAAHDFAAVAHDATFPWTGFTVGLVLLVAALAGWARVVTRRRSRAVDAARRAAAADAAPVTVGAGSNDVVTATSEENGGSAVRSNE</sequence>
<keyword evidence="2" id="KW-0812">Transmembrane</keyword>
<evidence type="ECO:0000313" key="4">
    <source>
        <dbReference type="Proteomes" id="UP000271626"/>
    </source>
</evidence>
<dbReference type="AlphaFoldDB" id="A0A3P8L5A7"/>
<evidence type="ECO:0000256" key="1">
    <source>
        <dbReference type="SAM" id="MobiDB-lite"/>
    </source>
</evidence>
<protein>
    <submittedName>
        <fullName evidence="3">Uncharacterized protein</fullName>
    </submittedName>
</protein>
<organism evidence="3 4">
    <name type="scientific">Tsukamurella paurometabola</name>
    <name type="common">Corynebacterium paurometabolum</name>
    <dbReference type="NCBI Taxonomy" id="2061"/>
    <lineage>
        <taxon>Bacteria</taxon>
        <taxon>Bacillati</taxon>
        <taxon>Actinomycetota</taxon>
        <taxon>Actinomycetes</taxon>
        <taxon>Mycobacteriales</taxon>
        <taxon>Tsukamurellaceae</taxon>
        <taxon>Tsukamurella</taxon>
    </lineage>
</organism>
<feature type="compositionally biased region" description="Polar residues" evidence="1">
    <location>
        <begin position="206"/>
        <end position="224"/>
    </location>
</feature>
<keyword evidence="2" id="KW-1133">Transmembrane helix</keyword>
<dbReference type="Pfam" id="PF20381">
    <property type="entry name" value="Rv1476"/>
    <property type="match status" value="1"/>
</dbReference>
<proteinExistence type="predicted"/>
<accession>A0A3P8L5A7</accession>
<dbReference type="EMBL" id="LR131273">
    <property type="protein sequence ID" value="VDR40845.1"/>
    <property type="molecule type" value="Genomic_DNA"/>
</dbReference>
<dbReference type="Proteomes" id="UP000271626">
    <property type="component" value="Chromosome"/>
</dbReference>
<keyword evidence="2" id="KW-0472">Membrane</keyword>
<name>A0A3P8L5A7_TSUPA</name>
<feature type="region of interest" description="Disordered" evidence="1">
    <location>
        <begin position="203"/>
        <end position="224"/>
    </location>
</feature>
<reference evidence="3 4" key="1">
    <citation type="submission" date="2018-12" db="EMBL/GenBank/DDBJ databases">
        <authorList>
            <consortium name="Pathogen Informatics"/>
        </authorList>
    </citation>
    <scope>NUCLEOTIDE SEQUENCE [LARGE SCALE GENOMIC DNA]</scope>
    <source>
        <strain evidence="3 4">NCTC10741</strain>
    </source>
</reference>
<dbReference type="InterPro" id="IPR046498">
    <property type="entry name" value="Rv1476-like"/>
</dbReference>
<gene>
    <name evidence="3" type="ORF">NCTC10741_04009</name>
</gene>
<evidence type="ECO:0000313" key="3">
    <source>
        <dbReference type="EMBL" id="VDR40845.1"/>
    </source>
</evidence>
<evidence type="ECO:0000256" key="2">
    <source>
        <dbReference type="SAM" id="Phobius"/>
    </source>
</evidence>
<feature type="transmembrane region" description="Helical" evidence="2">
    <location>
        <begin position="153"/>
        <end position="173"/>
    </location>
</feature>